<organism evidence="4 5">
    <name type="scientific">Oceanobacillus bengalensis</name>
    <dbReference type="NCBI Taxonomy" id="1435466"/>
    <lineage>
        <taxon>Bacteria</taxon>
        <taxon>Bacillati</taxon>
        <taxon>Bacillota</taxon>
        <taxon>Bacilli</taxon>
        <taxon>Bacillales</taxon>
        <taxon>Bacillaceae</taxon>
        <taxon>Oceanobacillus</taxon>
    </lineage>
</organism>
<name>A0A494Z0Y7_9BACI</name>
<dbReference type="InterPro" id="IPR050097">
    <property type="entry name" value="Ferredoxin-NADP_redctase_2"/>
</dbReference>
<keyword evidence="2" id="KW-0285">Flavoprotein</keyword>
<evidence type="ECO:0000313" key="4">
    <source>
        <dbReference type="EMBL" id="RKQ16124.1"/>
    </source>
</evidence>
<dbReference type="PRINTS" id="PR00368">
    <property type="entry name" value="FADPNR"/>
</dbReference>
<dbReference type="PANTHER" id="PTHR48105">
    <property type="entry name" value="THIOREDOXIN REDUCTASE 1-RELATED-RELATED"/>
    <property type="match status" value="1"/>
</dbReference>
<comment type="cofactor">
    <cofactor evidence="1">
        <name>FAD</name>
        <dbReference type="ChEBI" id="CHEBI:57692"/>
    </cofactor>
</comment>
<proteinExistence type="predicted"/>
<accession>A0A494Z0Y7</accession>
<protein>
    <submittedName>
        <fullName evidence="4">YpdA family putative bacillithiol disulfide reductase</fullName>
    </submittedName>
</protein>
<evidence type="ECO:0000256" key="1">
    <source>
        <dbReference type="ARBA" id="ARBA00001974"/>
    </source>
</evidence>
<sequence length="326" mass="36958">MNTEKVVIIGAGPCGLSCAIELQNVGINPLIIEKNNIVNTIYHFPTHQTFFSSSERLEIGEVPFITENKKPVRNQALAYYREVATRKKLRINTYEQVIKVDKLSSGFRITTSAANKENTYLADKVIIATGYYDQPNYMQIPGEELDKVMHYFKEPHPYYNKDVIVIGGKNSAVDATLELHKAGARVTVIYRGSEYSKSVKPWILPEFDSLIRNNYVDMYFDSHVTEITQDEVYFTTKNEKIKLRNDFVFAMTGYRPDTAFLEKIGVTVDKESGKPIYKEDTYETNIPGIFVAGVVVSGFNNNAIFIENGRFHGQAIAKEIVNTISM</sequence>
<dbReference type="OrthoDB" id="9778740at2"/>
<gene>
    <name evidence="4" type="primary">ypdA</name>
    <name evidence="4" type="ORF">D8M05_08475</name>
</gene>
<dbReference type="EMBL" id="RBZO01000010">
    <property type="protein sequence ID" value="RKQ16124.1"/>
    <property type="molecule type" value="Genomic_DNA"/>
</dbReference>
<keyword evidence="5" id="KW-1185">Reference proteome</keyword>
<evidence type="ECO:0000256" key="2">
    <source>
        <dbReference type="ARBA" id="ARBA00022630"/>
    </source>
</evidence>
<dbReference type="RefSeq" id="WP_121130628.1">
    <property type="nucleotide sequence ID" value="NZ_JBHUFK010000026.1"/>
</dbReference>
<dbReference type="Pfam" id="PF13738">
    <property type="entry name" value="Pyr_redox_3"/>
    <property type="match status" value="1"/>
</dbReference>
<dbReference type="GO" id="GO:0016491">
    <property type="term" value="F:oxidoreductase activity"/>
    <property type="evidence" value="ECO:0007669"/>
    <property type="project" value="UniProtKB-KW"/>
</dbReference>
<dbReference type="Proteomes" id="UP000281813">
    <property type="component" value="Unassembled WGS sequence"/>
</dbReference>
<comment type="caution">
    <text evidence="4">The sequence shown here is derived from an EMBL/GenBank/DDBJ whole genome shotgun (WGS) entry which is preliminary data.</text>
</comment>
<dbReference type="InterPro" id="IPR036188">
    <property type="entry name" value="FAD/NAD-bd_sf"/>
</dbReference>
<dbReference type="NCBIfam" id="TIGR04018">
    <property type="entry name" value="Bthiol_YpdA"/>
    <property type="match status" value="1"/>
</dbReference>
<dbReference type="SUPFAM" id="SSF51905">
    <property type="entry name" value="FAD/NAD(P)-binding domain"/>
    <property type="match status" value="1"/>
</dbReference>
<evidence type="ECO:0000313" key="5">
    <source>
        <dbReference type="Proteomes" id="UP000281813"/>
    </source>
</evidence>
<dbReference type="AlphaFoldDB" id="A0A494Z0Y7"/>
<keyword evidence="3" id="KW-0560">Oxidoreductase</keyword>
<reference evidence="4 5" key="1">
    <citation type="journal article" date="2015" name="Antonie Van Leeuwenhoek">
        <title>Oceanobacillus bengalensis sp. nov., a bacterium isolated from seawater of the Bay of Bengal.</title>
        <authorList>
            <person name="Yongchang O."/>
            <person name="Xiang W."/>
            <person name="Wang G."/>
        </authorList>
    </citation>
    <scope>NUCLEOTIDE SEQUENCE [LARGE SCALE GENOMIC DNA]</scope>
    <source>
        <strain evidence="4 5">MCCC 1K00260</strain>
    </source>
</reference>
<evidence type="ECO:0000256" key="3">
    <source>
        <dbReference type="ARBA" id="ARBA00023002"/>
    </source>
</evidence>
<dbReference type="PRINTS" id="PR00411">
    <property type="entry name" value="PNDRDTASEI"/>
</dbReference>
<dbReference type="InterPro" id="IPR023856">
    <property type="entry name" value="Bdr"/>
</dbReference>
<dbReference type="Gene3D" id="3.50.50.60">
    <property type="entry name" value="FAD/NAD(P)-binding domain"/>
    <property type="match status" value="1"/>
</dbReference>